<evidence type="ECO:0000256" key="3">
    <source>
        <dbReference type="ARBA" id="ARBA00022898"/>
    </source>
</evidence>
<evidence type="ECO:0000256" key="7">
    <source>
        <dbReference type="RuleBase" id="RU003738"/>
    </source>
</evidence>
<keyword evidence="3 5" id="KW-0663">Pyridoxal phosphate</keyword>
<keyword evidence="11" id="KW-1185">Reference proteome</keyword>
<sequence>MDHFQYRGDRLFAEDVDLGKIAARFGTPCYVYSAATLRRHYQVFDDALAGYPHLICYAVKANSNLGILGLLADLGSGFDIVSVGELERVLAAGGDPAKLVFSGVGKRADEMTRALEAGIRCFNIESESELQRLNRVAGDLGCKAPVSLRVNPDVDAGTHPYIATGLKENKFGIDIERAEAVYREAAALPHIDVVGADCHIGSQLTRLDPFRDAVSRMLALIDRLAGHGIAIRHLDVGGGLGITYRDETPPSPADYAAAVRELVADRDLELLVEPGRVLVGNAGILLTRVELLKPGEHKNFAIVDAAMNDLLRPALYDAWQAIVPVHKGASNNTRQWDVVGPVCETGDWLGRDRELSLAEGDLLAVRSAGAYGFAMASNYNSRPRPPELLVDGETVHEVRSRETIADLIRGEQTVASLKAALTAKGAKG</sequence>
<keyword evidence="5" id="KW-0028">Amino-acid biosynthesis</keyword>
<comment type="catalytic activity">
    <reaction evidence="5 7">
        <text>meso-2,6-diaminopimelate + H(+) = L-lysine + CO2</text>
        <dbReference type="Rhea" id="RHEA:15101"/>
        <dbReference type="ChEBI" id="CHEBI:15378"/>
        <dbReference type="ChEBI" id="CHEBI:16526"/>
        <dbReference type="ChEBI" id="CHEBI:32551"/>
        <dbReference type="ChEBI" id="CHEBI:57791"/>
        <dbReference type="EC" id="4.1.1.20"/>
    </reaction>
</comment>
<dbReference type="Pfam" id="PF00278">
    <property type="entry name" value="Orn_DAP_Arg_deC"/>
    <property type="match status" value="1"/>
</dbReference>
<comment type="function">
    <text evidence="5">Specifically catalyzes the decarboxylation of meso-diaminopimelate (meso-DAP) to L-lysine.</text>
</comment>
<feature type="binding site" evidence="5">
    <location>
        <begin position="273"/>
        <end position="276"/>
    </location>
    <ligand>
        <name>pyridoxal 5'-phosphate</name>
        <dbReference type="ChEBI" id="CHEBI:597326"/>
    </ligand>
</feature>
<evidence type="ECO:0000256" key="1">
    <source>
        <dbReference type="ARBA" id="ARBA00001933"/>
    </source>
</evidence>
<feature type="binding site" evidence="5">
    <location>
        <position position="371"/>
    </location>
    <ligand>
        <name>substrate</name>
    </ligand>
</feature>
<feature type="binding site" evidence="5">
    <location>
        <position position="239"/>
    </location>
    <ligand>
        <name>pyridoxal 5'-phosphate</name>
        <dbReference type="ChEBI" id="CHEBI:597326"/>
    </ligand>
</feature>
<dbReference type="InterPro" id="IPR022644">
    <property type="entry name" value="De-COase2_N"/>
</dbReference>
<protein>
    <recommendedName>
        <fullName evidence="5 6">Diaminopimelate decarboxylase</fullName>
        <shortName evidence="5">DAP decarboxylase</shortName>
        <shortName evidence="5">DAPDC</shortName>
        <ecNumber evidence="5 6">4.1.1.20</ecNumber>
    </recommendedName>
</protein>
<dbReference type="InterPro" id="IPR022653">
    <property type="entry name" value="De-COase2_pyr-phos_BS"/>
</dbReference>
<comment type="subunit">
    <text evidence="5">Homodimer.</text>
</comment>
<reference evidence="10 11" key="1">
    <citation type="submission" date="2023-09" db="EMBL/GenBank/DDBJ databases">
        <authorList>
            <person name="Rey-Velasco X."/>
        </authorList>
    </citation>
    <scope>NUCLEOTIDE SEQUENCE [LARGE SCALE GENOMIC DNA]</scope>
    <source>
        <strain evidence="10 11">P385</strain>
    </source>
</reference>
<accession>A0ABU3B9I9</accession>
<feature type="domain" description="Orn/DAP/Arg decarboxylase 2 N-terminal" evidence="9">
    <location>
        <begin position="35"/>
        <end position="279"/>
    </location>
</feature>
<dbReference type="EMBL" id="JAVRHY010000008">
    <property type="protein sequence ID" value="MDT0618843.1"/>
    <property type="molecule type" value="Genomic_DNA"/>
</dbReference>
<comment type="cofactor">
    <cofactor evidence="1 5 7">
        <name>pyridoxal 5'-phosphate</name>
        <dbReference type="ChEBI" id="CHEBI:597326"/>
    </cofactor>
</comment>
<feature type="binding site" evidence="5">
    <location>
        <position position="371"/>
    </location>
    <ligand>
        <name>pyridoxal 5'-phosphate</name>
        <dbReference type="ChEBI" id="CHEBI:597326"/>
    </ligand>
</feature>
<evidence type="ECO:0000313" key="11">
    <source>
        <dbReference type="Proteomes" id="UP001259982"/>
    </source>
</evidence>
<dbReference type="Gene3D" id="2.40.37.10">
    <property type="entry name" value="Lyase, Ornithine Decarboxylase, Chain A, domain 1"/>
    <property type="match status" value="1"/>
</dbReference>
<dbReference type="InterPro" id="IPR009006">
    <property type="entry name" value="Ala_racemase/Decarboxylase_C"/>
</dbReference>
<dbReference type="Gene3D" id="3.20.20.10">
    <property type="entry name" value="Alanine racemase"/>
    <property type="match status" value="1"/>
</dbReference>
<dbReference type="PRINTS" id="PR01181">
    <property type="entry name" value="DAPDCRBXLASE"/>
</dbReference>
<feature type="binding site" evidence="5">
    <location>
        <position position="276"/>
    </location>
    <ligand>
        <name>substrate</name>
    </ligand>
</feature>
<dbReference type="GO" id="GO:0008836">
    <property type="term" value="F:diaminopimelate decarboxylase activity"/>
    <property type="evidence" value="ECO:0007669"/>
    <property type="project" value="UniProtKB-EC"/>
</dbReference>
<name>A0ABU3B9I9_9GAMM</name>
<evidence type="ECO:0000259" key="9">
    <source>
        <dbReference type="Pfam" id="PF02784"/>
    </source>
</evidence>
<feature type="binding site" evidence="5">
    <location>
        <position position="316"/>
    </location>
    <ligand>
        <name>substrate</name>
    </ligand>
</feature>
<keyword evidence="5 7" id="KW-0457">Lysine biosynthesis</keyword>
<keyword evidence="2 5" id="KW-0210">Decarboxylase</keyword>
<dbReference type="NCBIfam" id="TIGR01048">
    <property type="entry name" value="lysA"/>
    <property type="match status" value="1"/>
</dbReference>
<evidence type="ECO:0000256" key="5">
    <source>
        <dbReference type="HAMAP-Rule" id="MF_02120"/>
    </source>
</evidence>
<comment type="similarity">
    <text evidence="5">Belongs to the Orn/Lys/Arg decarboxylase class-II family. LysA subfamily.</text>
</comment>
<dbReference type="SUPFAM" id="SSF50621">
    <property type="entry name" value="Alanine racemase C-terminal domain-like"/>
    <property type="match status" value="1"/>
</dbReference>
<evidence type="ECO:0000256" key="4">
    <source>
        <dbReference type="ARBA" id="ARBA00023239"/>
    </source>
</evidence>
<organism evidence="10 11">
    <name type="scientific">Spectribacter acetivorans</name>
    <dbReference type="NCBI Taxonomy" id="3075603"/>
    <lineage>
        <taxon>Bacteria</taxon>
        <taxon>Pseudomonadati</taxon>
        <taxon>Pseudomonadota</taxon>
        <taxon>Gammaproteobacteria</taxon>
        <taxon>Salinisphaerales</taxon>
        <taxon>Salinisphaeraceae</taxon>
        <taxon>Spectribacter</taxon>
    </lineage>
</organism>
<dbReference type="InterPro" id="IPR000183">
    <property type="entry name" value="Orn/DAP/Arg_de-COase"/>
</dbReference>
<keyword evidence="4 5" id="KW-0456">Lyase</keyword>
<dbReference type="Proteomes" id="UP001259982">
    <property type="component" value="Unassembled WGS sequence"/>
</dbReference>
<evidence type="ECO:0000313" key="10">
    <source>
        <dbReference type="EMBL" id="MDT0618843.1"/>
    </source>
</evidence>
<dbReference type="EC" id="4.1.1.20" evidence="5 6"/>
<proteinExistence type="inferred from homology"/>
<dbReference type="InterPro" id="IPR029066">
    <property type="entry name" value="PLP-binding_barrel"/>
</dbReference>
<gene>
    <name evidence="5 10" type="primary">lysA</name>
    <name evidence="10" type="ORF">RM531_10190</name>
</gene>
<dbReference type="HAMAP" id="MF_02120">
    <property type="entry name" value="LysA"/>
    <property type="match status" value="1"/>
</dbReference>
<dbReference type="PANTHER" id="PTHR43727:SF2">
    <property type="entry name" value="GROUP IV DECARBOXYLASE"/>
    <property type="match status" value="1"/>
</dbReference>
<dbReference type="CDD" id="cd06828">
    <property type="entry name" value="PLPDE_III_DapDC"/>
    <property type="match status" value="1"/>
</dbReference>
<dbReference type="Pfam" id="PF02784">
    <property type="entry name" value="Orn_Arg_deC_N"/>
    <property type="match status" value="1"/>
</dbReference>
<feature type="binding site" evidence="5">
    <location>
        <position position="344"/>
    </location>
    <ligand>
        <name>substrate</name>
    </ligand>
</feature>
<feature type="binding site" evidence="5">
    <location>
        <position position="312"/>
    </location>
    <ligand>
        <name>substrate</name>
    </ligand>
</feature>
<dbReference type="InterPro" id="IPR022643">
    <property type="entry name" value="De-COase2_C"/>
</dbReference>
<dbReference type="PRINTS" id="PR01179">
    <property type="entry name" value="ODADCRBXLASE"/>
</dbReference>
<feature type="modified residue" description="N6-(pyridoxal phosphate)lysine" evidence="5">
    <location>
        <position position="60"/>
    </location>
</feature>
<evidence type="ECO:0000256" key="6">
    <source>
        <dbReference type="NCBIfam" id="TIGR01048"/>
    </source>
</evidence>
<dbReference type="InterPro" id="IPR002986">
    <property type="entry name" value="DAP_deCOOHase_LysA"/>
</dbReference>
<dbReference type="RefSeq" id="WP_311659068.1">
    <property type="nucleotide sequence ID" value="NZ_JAVRHY010000008.1"/>
</dbReference>
<evidence type="ECO:0000259" key="8">
    <source>
        <dbReference type="Pfam" id="PF00278"/>
    </source>
</evidence>
<dbReference type="PANTHER" id="PTHR43727">
    <property type="entry name" value="DIAMINOPIMELATE DECARBOXYLASE"/>
    <property type="match status" value="1"/>
</dbReference>
<dbReference type="SUPFAM" id="SSF51419">
    <property type="entry name" value="PLP-binding barrel"/>
    <property type="match status" value="1"/>
</dbReference>
<evidence type="ECO:0000256" key="2">
    <source>
        <dbReference type="ARBA" id="ARBA00022793"/>
    </source>
</evidence>
<feature type="domain" description="Orn/DAP/Arg decarboxylase 2 C-terminal" evidence="8">
    <location>
        <begin position="29"/>
        <end position="369"/>
    </location>
</feature>
<comment type="caution">
    <text evidence="10">The sequence shown here is derived from an EMBL/GenBank/DDBJ whole genome shotgun (WGS) entry which is preliminary data.</text>
</comment>
<comment type="pathway">
    <text evidence="5 7">Amino-acid biosynthesis; L-lysine biosynthesis via DAP pathway; L-lysine from DL-2,6-diaminopimelate: step 1/1.</text>
</comment>
<dbReference type="PROSITE" id="PS00878">
    <property type="entry name" value="ODR_DC_2_1"/>
    <property type="match status" value="1"/>
</dbReference>